<dbReference type="EMBL" id="AVOT02095154">
    <property type="protein sequence ID" value="MBW0574896.1"/>
    <property type="molecule type" value="Genomic_DNA"/>
</dbReference>
<reference evidence="1" key="1">
    <citation type="submission" date="2021-03" db="EMBL/GenBank/DDBJ databases">
        <title>Draft genome sequence of rust myrtle Austropuccinia psidii MF-1, a brazilian biotype.</title>
        <authorList>
            <person name="Quecine M.C."/>
            <person name="Pachon D.M.R."/>
            <person name="Bonatelli M.L."/>
            <person name="Correr F.H."/>
            <person name="Franceschini L.M."/>
            <person name="Leite T.F."/>
            <person name="Margarido G.R.A."/>
            <person name="Almeida C.A."/>
            <person name="Ferrarezi J.A."/>
            <person name="Labate C.A."/>
        </authorList>
    </citation>
    <scope>NUCLEOTIDE SEQUENCE</scope>
    <source>
        <strain evidence="1">MF-1</strain>
    </source>
</reference>
<protein>
    <submittedName>
        <fullName evidence="1">Uncharacterized protein</fullName>
    </submittedName>
</protein>
<evidence type="ECO:0000313" key="1">
    <source>
        <dbReference type="EMBL" id="MBW0574896.1"/>
    </source>
</evidence>
<dbReference type="AlphaFoldDB" id="A0A9Q3PVG6"/>
<dbReference type="Proteomes" id="UP000765509">
    <property type="component" value="Unassembled WGS sequence"/>
</dbReference>
<keyword evidence="2" id="KW-1185">Reference proteome</keyword>
<dbReference type="OrthoDB" id="68020at2759"/>
<accession>A0A9Q3PVG6</accession>
<name>A0A9Q3PVG6_9BASI</name>
<comment type="caution">
    <text evidence="1">The sequence shown here is derived from an EMBL/GenBank/DDBJ whole genome shotgun (WGS) entry which is preliminary data.</text>
</comment>
<evidence type="ECO:0000313" key="2">
    <source>
        <dbReference type="Proteomes" id="UP000765509"/>
    </source>
</evidence>
<gene>
    <name evidence="1" type="ORF">O181_114611</name>
</gene>
<proteinExistence type="predicted"/>
<organism evidence="1 2">
    <name type="scientific">Austropuccinia psidii MF-1</name>
    <dbReference type="NCBI Taxonomy" id="1389203"/>
    <lineage>
        <taxon>Eukaryota</taxon>
        <taxon>Fungi</taxon>
        <taxon>Dikarya</taxon>
        <taxon>Basidiomycota</taxon>
        <taxon>Pucciniomycotina</taxon>
        <taxon>Pucciniomycetes</taxon>
        <taxon>Pucciniales</taxon>
        <taxon>Sphaerophragmiaceae</taxon>
        <taxon>Austropuccinia</taxon>
    </lineage>
</organism>
<sequence length="100" mass="11788">MLEDLLHHLLTEMVVKKDVQWLVLMAGCIEWFYSLRRSHYPSEPAQLIDASYKNFKIFIQKTWPIKCHDLDHRGLLSIAQSSASRYLFLEIGPFILGRRL</sequence>